<dbReference type="Pfam" id="PF02181">
    <property type="entry name" value="FH2"/>
    <property type="match status" value="2"/>
</dbReference>
<organism evidence="3 4">
    <name type="scientific">Phaeodactylum tricornutum (strain CCAP 1055/1)</name>
    <dbReference type="NCBI Taxonomy" id="556484"/>
    <lineage>
        <taxon>Eukaryota</taxon>
        <taxon>Sar</taxon>
        <taxon>Stramenopiles</taxon>
        <taxon>Ochrophyta</taxon>
        <taxon>Bacillariophyta</taxon>
        <taxon>Bacillariophyceae</taxon>
        <taxon>Bacillariophycidae</taxon>
        <taxon>Naviculales</taxon>
        <taxon>Phaeodactylaceae</taxon>
        <taxon>Phaeodactylum</taxon>
    </lineage>
</organism>
<dbReference type="Proteomes" id="UP000000759">
    <property type="component" value="Chromosome 9"/>
</dbReference>
<gene>
    <name evidence="3" type="ORF">PHATRDRAFT_54518</name>
</gene>
<sequence>MRLYNANTCTPAVTSSGTRSCFQRSEPRIQSLAVKVNNKPPPTTTQLDTQSLKLEAPTQRKVKEKFQSPIPSSHDEYHITRNPPHFLSRNTTADTSVSSGTFCGIFNRNSSRSFHFDVDGATCNDLDERCRGASSPFPSDFSASTLTTVSAFETYQDLLEKGHPPYQPIESAVSSSVEKSCLGQELIWPSPCRVRPRPRLSDVEPKDFGIEEIENVAARAKPNPDHKTPSQWKLHENCAFLPRNLAASVPEPKRTQSKKWNTFGASRRSNVDANNDMPDPQCLTPLTWVPFVTRFESSPASIEDSISTLFEPIEFPKDAPSKSMIVASPKPKGYFSKDRGRGVSGRDSFKGHRQKLHASDADSQTLEKAEDGILSRERIGGKVFQRIPGLSKCAKMTTPQIYSNRKYIAASSGYSETTGTFSVLDEQLHSPDLGAASLEQIFQKERLRKFQTNGKEMKQFKGKVDVEQKHSEIVVNLENQPTNYAHKSAFSATKKAVKAVPSSDDLEKANMLDLTNKGPSDKMIPDLPEKYTKMLKVGLSRAATENSMRRDGIDPDDFRPPETTSSKLLPTVAAKDPFRRFRIHWEAHTNVRSNTVWAMIGRDDQWLLNLAIDHDEMFTLFSETRDSAPHTRKPGQRKNNANAVKVIDSKRAKNGGIILARIRMSYKEIVRAIDSMDETALTLEQIKGIGFLVPTLEEREALKRHIERSGEELTTECEKFMSEIISVEDPARNLEAMLFMKKFPFCVLELKNGKKDEVKGHRWQPRLLNVSSRFTDAKTIQKVCDEILGASKLRRVLGVILRLGNELNQADVAAPKGAVDAVTVKSLSKLNQDKAFDQKMTFLQYAAQIIRENNEELLLFKDDMPSLKLAEKISWEESMQNVESIENSLTRLRKIALGRAEDDSAEKERGELPTENEFRVLQRTSIGRFIFNSYVEINSMYKEIEAAKSAFESLLNYFGEEATEPEVQHFLHFLFEFCNDFENAAERAVDKGNHYAKSERR</sequence>
<dbReference type="PROSITE" id="PS51444">
    <property type="entry name" value="FH2"/>
    <property type="match status" value="1"/>
</dbReference>
<evidence type="ECO:0000313" key="3">
    <source>
        <dbReference type="EMBL" id="EEC48016.1"/>
    </source>
</evidence>
<dbReference type="InterPro" id="IPR051144">
    <property type="entry name" value="Formin_homology_domain"/>
</dbReference>
<dbReference type="AlphaFoldDB" id="B7G032"/>
<dbReference type="PANTHER" id="PTHR45733">
    <property type="entry name" value="FORMIN-J"/>
    <property type="match status" value="1"/>
</dbReference>
<dbReference type="OrthoDB" id="196074at2759"/>
<dbReference type="KEGG" id="pti:PHATRDRAFT_54518"/>
<dbReference type="Gene3D" id="1.20.58.2220">
    <property type="entry name" value="Formin, FH2 domain"/>
    <property type="match status" value="1"/>
</dbReference>
<accession>B7G032</accession>
<feature type="compositionally biased region" description="Basic and acidic residues" evidence="1">
    <location>
        <begin position="547"/>
        <end position="560"/>
    </location>
</feature>
<feature type="region of interest" description="Disordered" evidence="1">
    <location>
        <begin position="542"/>
        <end position="565"/>
    </location>
</feature>
<keyword evidence="4" id="KW-1185">Reference proteome</keyword>
<feature type="domain" description="FH2" evidence="2">
    <location>
        <begin position="570"/>
        <end position="1001"/>
    </location>
</feature>
<proteinExistence type="predicted"/>
<dbReference type="PANTHER" id="PTHR45733:SF34">
    <property type="entry name" value="FH2 DOMAIN-CONTAINING PROTEIN"/>
    <property type="match status" value="1"/>
</dbReference>
<evidence type="ECO:0000256" key="1">
    <source>
        <dbReference type="SAM" id="MobiDB-lite"/>
    </source>
</evidence>
<dbReference type="GeneID" id="7201444"/>
<dbReference type="PaxDb" id="2850-Phatr54518"/>
<reference evidence="3 4" key="1">
    <citation type="journal article" date="2008" name="Nature">
        <title>The Phaeodactylum genome reveals the evolutionary history of diatom genomes.</title>
        <authorList>
            <person name="Bowler C."/>
            <person name="Allen A.E."/>
            <person name="Badger J.H."/>
            <person name="Grimwood J."/>
            <person name="Jabbari K."/>
            <person name="Kuo A."/>
            <person name="Maheswari U."/>
            <person name="Martens C."/>
            <person name="Maumus F."/>
            <person name="Otillar R.P."/>
            <person name="Rayko E."/>
            <person name="Salamov A."/>
            <person name="Vandepoele K."/>
            <person name="Beszteri B."/>
            <person name="Gruber A."/>
            <person name="Heijde M."/>
            <person name="Katinka M."/>
            <person name="Mock T."/>
            <person name="Valentin K."/>
            <person name="Verret F."/>
            <person name="Berges J.A."/>
            <person name="Brownlee C."/>
            <person name="Cadoret J.P."/>
            <person name="Chiovitti A."/>
            <person name="Choi C.J."/>
            <person name="Coesel S."/>
            <person name="De Martino A."/>
            <person name="Detter J.C."/>
            <person name="Durkin C."/>
            <person name="Falciatore A."/>
            <person name="Fournet J."/>
            <person name="Haruta M."/>
            <person name="Huysman M.J."/>
            <person name="Jenkins B.D."/>
            <person name="Jiroutova K."/>
            <person name="Jorgensen R.E."/>
            <person name="Joubert Y."/>
            <person name="Kaplan A."/>
            <person name="Kroger N."/>
            <person name="Kroth P.G."/>
            <person name="La Roche J."/>
            <person name="Lindquist E."/>
            <person name="Lommer M."/>
            <person name="Martin-Jezequel V."/>
            <person name="Lopez P.J."/>
            <person name="Lucas S."/>
            <person name="Mangogna M."/>
            <person name="McGinnis K."/>
            <person name="Medlin L.K."/>
            <person name="Montsant A."/>
            <person name="Oudot-Le Secq M.P."/>
            <person name="Napoli C."/>
            <person name="Obornik M."/>
            <person name="Parker M.S."/>
            <person name="Petit J.L."/>
            <person name="Porcel B.M."/>
            <person name="Poulsen N."/>
            <person name="Robison M."/>
            <person name="Rychlewski L."/>
            <person name="Rynearson T.A."/>
            <person name="Schmutz J."/>
            <person name="Shapiro H."/>
            <person name="Siaut M."/>
            <person name="Stanley M."/>
            <person name="Sussman M.R."/>
            <person name="Taylor A.R."/>
            <person name="Vardi A."/>
            <person name="von Dassow P."/>
            <person name="Vyverman W."/>
            <person name="Willis A."/>
            <person name="Wyrwicz L.S."/>
            <person name="Rokhsar D.S."/>
            <person name="Weissenbach J."/>
            <person name="Armbrust E.V."/>
            <person name="Green B.R."/>
            <person name="Van de Peer Y."/>
            <person name="Grigoriev I.V."/>
        </authorList>
    </citation>
    <scope>NUCLEOTIDE SEQUENCE [LARGE SCALE GENOMIC DNA]</scope>
    <source>
        <strain evidence="3 4">CCAP 1055/1</strain>
    </source>
</reference>
<dbReference type="InParanoid" id="B7G032"/>
<dbReference type="RefSeq" id="XP_002180608.1">
    <property type="nucleotide sequence ID" value="XM_002180572.1"/>
</dbReference>
<dbReference type="SUPFAM" id="SSF101447">
    <property type="entry name" value="Formin homology 2 domain (FH2 domain)"/>
    <property type="match status" value="1"/>
</dbReference>
<evidence type="ECO:0000259" key="2">
    <source>
        <dbReference type="PROSITE" id="PS51444"/>
    </source>
</evidence>
<dbReference type="InterPro" id="IPR015425">
    <property type="entry name" value="FH2_Formin"/>
</dbReference>
<dbReference type="eggNOG" id="ENOG502S1HR">
    <property type="taxonomic scope" value="Eukaryota"/>
</dbReference>
<dbReference type="STRING" id="556484.B7G032"/>
<dbReference type="SMART" id="SM00498">
    <property type="entry name" value="FH2"/>
    <property type="match status" value="1"/>
</dbReference>
<name>B7G032_PHATC</name>
<dbReference type="EMBL" id="CM000612">
    <property type="protein sequence ID" value="EEC48016.1"/>
    <property type="molecule type" value="Genomic_DNA"/>
</dbReference>
<feature type="region of interest" description="Disordered" evidence="1">
    <location>
        <begin position="60"/>
        <end position="84"/>
    </location>
</feature>
<protein>
    <submittedName>
        <fullName evidence="3">Formin homology 2 containing protein</fullName>
    </submittedName>
</protein>
<dbReference type="HOGENOM" id="CLU_304120_0_0_1"/>
<evidence type="ECO:0000313" key="4">
    <source>
        <dbReference type="Proteomes" id="UP000000759"/>
    </source>
</evidence>
<feature type="region of interest" description="Disordered" evidence="1">
    <location>
        <begin position="321"/>
        <end position="364"/>
    </location>
</feature>
<dbReference type="InterPro" id="IPR042201">
    <property type="entry name" value="FH2_Formin_sf"/>
</dbReference>
<reference evidence="4" key="2">
    <citation type="submission" date="2008-08" db="EMBL/GenBank/DDBJ databases">
        <authorList>
            <consortium name="Diatom Consortium"/>
            <person name="Grigoriev I."/>
            <person name="Grimwood J."/>
            <person name="Kuo A."/>
            <person name="Otillar R.P."/>
            <person name="Salamov A."/>
            <person name="Detter J.C."/>
            <person name="Lindquist E."/>
            <person name="Shapiro H."/>
            <person name="Lucas S."/>
            <person name="Glavina del Rio T."/>
            <person name="Pitluck S."/>
            <person name="Rokhsar D."/>
            <person name="Bowler C."/>
        </authorList>
    </citation>
    <scope>GENOME REANNOTATION</scope>
    <source>
        <strain evidence="4">CCAP 1055/1</strain>
    </source>
</reference>